<organism evidence="3 4">
    <name type="scientific">Heligmosomoides polygyrus</name>
    <name type="common">Parasitic roundworm</name>
    <dbReference type="NCBI Taxonomy" id="6339"/>
    <lineage>
        <taxon>Eukaryota</taxon>
        <taxon>Metazoa</taxon>
        <taxon>Ecdysozoa</taxon>
        <taxon>Nematoda</taxon>
        <taxon>Chromadorea</taxon>
        <taxon>Rhabditida</taxon>
        <taxon>Rhabditina</taxon>
        <taxon>Rhabditomorpha</taxon>
        <taxon>Strongyloidea</taxon>
        <taxon>Heligmosomidae</taxon>
        <taxon>Heligmosomoides</taxon>
    </lineage>
</organism>
<reference evidence="2 3" key="1">
    <citation type="submission" date="2018-11" db="EMBL/GenBank/DDBJ databases">
        <authorList>
            <consortium name="Pathogen Informatics"/>
        </authorList>
    </citation>
    <scope>NUCLEOTIDE SEQUENCE [LARGE SCALE GENOMIC DNA]</scope>
</reference>
<name>A0A183FMH9_HELPZ</name>
<protein>
    <submittedName>
        <fullName evidence="2 4">Uncharacterized protein</fullName>
    </submittedName>
</protein>
<evidence type="ECO:0000313" key="3">
    <source>
        <dbReference type="Proteomes" id="UP000050761"/>
    </source>
</evidence>
<dbReference type="OrthoDB" id="5872169at2759"/>
<feature type="compositionally biased region" description="Low complexity" evidence="1">
    <location>
        <begin position="103"/>
        <end position="115"/>
    </location>
</feature>
<gene>
    <name evidence="2" type="ORF">HPBE_LOCUS8604</name>
</gene>
<dbReference type="WBParaSite" id="HPBE_0000860301-mRNA-1">
    <property type="protein sequence ID" value="HPBE_0000860301-mRNA-1"/>
    <property type="gene ID" value="HPBE_0000860301"/>
</dbReference>
<evidence type="ECO:0000256" key="1">
    <source>
        <dbReference type="SAM" id="MobiDB-lite"/>
    </source>
</evidence>
<evidence type="ECO:0000313" key="2">
    <source>
        <dbReference type="EMBL" id="VDO77043.1"/>
    </source>
</evidence>
<evidence type="ECO:0000313" key="4">
    <source>
        <dbReference type="WBParaSite" id="HPBE_0000860301-mRNA-1"/>
    </source>
</evidence>
<proteinExistence type="predicted"/>
<sequence length="239" mass="24974">MIRSIPSSGPATLRRPDFEANGVEPWSSFGYGNLGHRDGGVALSGGNHVRLMMFMSAEPLPKKCSAGAPDTAGLKASIVKAIFNDLSPSRSPSSRSTGANGMASAATSSGVVSGKKSSDFSLSENDLTITDEVKTPSTRAVSENGFLCCKKPEPSTENAANWIVRVREKHGYFRIESSHCDGRSTCGLFDGPAEAVPVSVTVRLANQRVPSVTTTEPPMLHGGRGVQSAPALIVGKGGR</sequence>
<accession>A0A183FMH9</accession>
<accession>A0A3P7ZGP2</accession>
<dbReference type="AlphaFoldDB" id="A0A183FMH9"/>
<feature type="region of interest" description="Disordered" evidence="1">
    <location>
        <begin position="88"/>
        <end position="117"/>
    </location>
</feature>
<dbReference type="EMBL" id="UZAH01026201">
    <property type="protein sequence ID" value="VDO77043.1"/>
    <property type="molecule type" value="Genomic_DNA"/>
</dbReference>
<dbReference type="Proteomes" id="UP000050761">
    <property type="component" value="Unassembled WGS sequence"/>
</dbReference>
<keyword evidence="3" id="KW-1185">Reference proteome</keyword>
<reference evidence="4" key="2">
    <citation type="submission" date="2019-09" db="UniProtKB">
        <authorList>
            <consortium name="WormBaseParasite"/>
        </authorList>
    </citation>
    <scope>IDENTIFICATION</scope>
</reference>